<feature type="compositionally biased region" description="Polar residues" evidence="11">
    <location>
        <begin position="19"/>
        <end position="65"/>
    </location>
</feature>
<evidence type="ECO:0000256" key="2">
    <source>
        <dbReference type="ARBA" id="ARBA00022533"/>
    </source>
</evidence>
<dbReference type="GO" id="GO:0004748">
    <property type="term" value="F:ribonucleoside-diphosphate reductase activity, thioredoxin disulfide as acceptor"/>
    <property type="evidence" value="ECO:0007669"/>
    <property type="project" value="UniProtKB-EC"/>
</dbReference>
<sequence length="1010" mass="112160">MKPASTSVLESLSRPLGGSLSQNGKVGSHARTNLKNVETPMQTDTTRENSPTTAPLSGQAQQDLSATAPGQLRVIKRNGTVVAYTDDKITVAITKAFLAVEGGAAAASSRIHDTVARLTEQVTATFKRRMPSGGTIHIEEIQDQVELALMRAGEQKVARDYVIYRDSRAKERAVRAPEDDVQAHPSIRITRADGSFAPLDMGRLNTIVTEACEGLAEVDADLIQNETLKNLYDGVALKDVNTALVMTARTLVEREPNYSFVTARLLMDTLRAEGLSFLQVAESATHHEMADLYAKALPAYVAAGIKYELLNPVLAEFDLEKLGKAINHERDQQFTYLGLQTLYDRYFIHKDGVRFELPQIFFMRVAMGLAIEEKAREDRAIEFYNLLSSFDYMSSTPTLFNAGTLRPQLSSCYLTTVPDDLSGIYHAIHDNAMLSKFAGGLGNDWTPVRALGSYIKGTNGKSQGVVPFLKVVNDTAVAVNQGGKRKGAVCAYLETWHMDIEEFIELRKNTGDDRRRTHDMNTANWIPDLFMKRVFDDGPWTLFSPSEVPDLHDLTGKAFQERYEYYEALTEYPGKIKLFKTIQAKDLWRKMLSMLFETGHPWLTFKDPCNLRSPQQHVGVVHSSNLCTEITLNTNKDEIAVCNLGSINLPNHIVNGKLDTDKLKRTVDVAVRMLDNVIDINYYSVPQAKNSNLRHRPVGLGIMGFQDALYLQHIPYGSDAAVQFADSSMEAVSYYAIQASCDLADERGAYETFQGSLWSKGILPLDSQQILIEQRGEKYIDVDLKETLDWAPVRARVQKGIRNSNIMAIAPTATIANITGVSQSIEPTYQNLYVKSNLSGEFTVINPYLVRDLKARDLWDSVMINDLKYYDGSVQQIERIPQELKELYATAFEVDTKWIVDAASRRQKWIDQAQSLNLYIAGASGKKLDVTYRMAWYRGLKTTYYLRALAATSTEKSTVNTGKLNAVSSGGHGPDDSAITAPRPTEAAPAGPAPVPKACAIDEPDCEACQ</sequence>
<evidence type="ECO:0000256" key="1">
    <source>
        <dbReference type="ARBA" id="ARBA00010406"/>
    </source>
</evidence>
<dbReference type="Proteomes" id="UP000273854">
    <property type="component" value="Unassembled WGS sequence"/>
</dbReference>
<comment type="function">
    <text evidence="7 10">Provides the precursors necessary for DNA synthesis. Catalyzes the biosynthesis of deoxyribonucleotides from the corresponding ribonucleotides.</text>
</comment>
<comment type="similarity">
    <text evidence="1 10">Belongs to the ribonucleoside diphosphate reductase large chain family.</text>
</comment>
<dbReference type="PANTHER" id="PTHR11573">
    <property type="entry name" value="RIBONUCLEOSIDE-DIPHOSPHATE REDUCTASE LARGE CHAIN"/>
    <property type="match status" value="1"/>
</dbReference>
<accession>A0A3M5PFX1</accession>
<dbReference type="InterPro" id="IPR039718">
    <property type="entry name" value="Rrm1"/>
</dbReference>
<name>A0A3M5PFX1_PSEVI</name>
<dbReference type="UniPathway" id="UPA00326"/>
<feature type="region of interest" description="Disordered" evidence="11">
    <location>
        <begin position="1"/>
        <end position="65"/>
    </location>
</feature>
<evidence type="ECO:0000313" key="13">
    <source>
        <dbReference type="EMBL" id="RMT82963.1"/>
    </source>
</evidence>
<dbReference type="PROSITE" id="PS51161">
    <property type="entry name" value="ATP_CONE"/>
    <property type="match status" value="2"/>
</dbReference>
<dbReference type="InterPro" id="IPR013509">
    <property type="entry name" value="RNR_lsu_N"/>
</dbReference>
<dbReference type="Pfam" id="PF00317">
    <property type="entry name" value="Ribonuc_red_lgN"/>
    <property type="match status" value="1"/>
</dbReference>
<dbReference type="NCBIfam" id="NF005544">
    <property type="entry name" value="PRK07207.1"/>
    <property type="match status" value="1"/>
</dbReference>
<dbReference type="Pfam" id="PF02867">
    <property type="entry name" value="Ribonuc_red_lgC"/>
    <property type="match status" value="1"/>
</dbReference>
<dbReference type="FunFam" id="3.20.70.20:FF:000009">
    <property type="entry name" value="Ribonucleoside-diphosphate reductase"/>
    <property type="match status" value="1"/>
</dbReference>
<evidence type="ECO:0000256" key="10">
    <source>
        <dbReference type="RuleBase" id="RU003410"/>
    </source>
</evidence>
<dbReference type="CDD" id="cd01679">
    <property type="entry name" value="RNR_I"/>
    <property type="match status" value="1"/>
</dbReference>
<keyword evidence="2" id="KW-0021">Allosteric enzyme</keyword>
<evidence type="ECO:0000259" key="12">
    <source>
        <dbReference type="PROSITE" id="PS51161"/>
    </source>
</evidence>
<dbReference type="GO" id="GO:0009263">
    <property type="term" value="P:deoxyribonucleotide biosynthetic process"/>
    <property type="evidence" value="ECO:0007669"/>
    <property type="project" value="UniProtKB-KW"/>
</dbReference>
<dbReference type="InterPro" id="IPR005144">
    <property type="entry name" value="ATP-cone_dom"/>
</dbReference>
<evidence type="ECO:0000256" key="8">
    <source>
        <dbReference type="ARBA" id="ARBA00047754"/>
    </source>
</evidence>
<comment type="caution">
    <text evidence="13">The sequence shown here is derived from an EMBL/GenBank/DDBJ whole genome shotgun (WGS) entry which is preliminary data.</text>
</comment>
<keyword evidence="3 9" id="KW-0547">Nucleotide-binding</keyword>
<evidence type="ECO:0000256" key="6">
    <source>
        <dbReference type="ARBA" id="ARBA00023116"/>
    </source>
</evidence>
<organism evidence="13 14">
    <name type="scientific">Pseudomonas viridiflava</name>
    <name type="common">Phytomonas viridiflava</name>
    <dbReference type="NCBI Taxonomy" id="33069"/>
    <lineage>
        <taxon>Bacteria</taxon>
        <taxon>Pseudomonadati</taxon>
        <taxon>Pseudomonadota</taxon>
        <taxon>Gammaproteobacteria</taxon>
        <taxon>Pseudomonadales</taxon>
        <taxon>Pseudomonadaceae</taxon>
        <taxon>Pseudomonas</taxon>
    </lineage>
</organism>
<evidence type="ECO:0000256" key="7">
    <source>
        <dbReference type="ARBA" id="ARBA00024942"/>
    </source>
</evidence>
<proteinExistence type="inferred from homology"/>
<dbReference type="SUPFAM" id="SSF48168">
    <property type="entry name" value="R1 subunit of ribonucleotide reductase, N-terminal domain"/>
    <property type="match status" value="1"/>
</dbReference>
<dbReference type="EMBL" id="RBTP01000019">
    <property type="protein sequence ID" value="RMT82963.1"/>
    <property type="molecule type" value="Genomic_DNA"/>
</dbReference>
<evidence type="ECO:0000256" key="9">
    <source>
        <dbReference type="PROSITE-ProRule" id="PRU00492"/>
    </source>
</evidence>
<protein>
    <recommendedName>
        <fullName evidence="10">Ribonucleoside-diphosphate reductase</fullName>
        <ecNumber evidence="10">1.17.4.1</ecNumber>
    </recommendedName>
</protein>
<feature type="region of interest" description="Disordered" evidence="11">
    <location>
        <begin position="962"/>
        <end position="996"/>
    </location>
</feature>
<dbReference type="EC" id="1.17.4.1" evidence="10"/>
<evidence type="ECO:0000313" key="14">
    <source>
        <dbReference type="Proteomes" id="UP000273854"/>
    </source>
</evidence>
<dbReference type="GO" id="GO:0005971">
    <property type="term" value="C:ribonucleoside-diphosphate reductase complex"/>
    <property type="evidence" value="ECO:0007669"/>
    <property type="project" value="TreeGrafter"/>
</dbReference>
<feature type="compositionally biased region" description="Low complexity" evidence="11">
    <location>
        <begin position="978"/>
        <end position="990"/>
    </location>
</feature>
<dbReference type="InterPro" id="IPR013346">
    <property type="entry name" value="NrdE_NrdA_C"/>
</dbReference>
<comment type="catalytic activity">
    <reaction evidence="8 10">
        <text>a 2'-deoxyribonucleoside 5'-diphosphate + [thioredoxin]-disulfide + H2O = a ribonucleoside 5'-diphosphate + [thioredoxin]-dithiol</text>
        <dbReference type="Rhea" id="RHEA:23252"/>
        <dbReference type="Rhea" id="RHEA-COMP:10698"/>
        <dbReference type="Rhea" id="RHEA-COMP:10700"/>
        <dbReference type="ChEBI" id="CHEBI:15377"/>
        <dbReference type="ChEBI" id="CHEBI:29950"/>
        <dbReference type="ChEBI" id="CHEBI:50058"/>
        <dbReference type="ChEBI" id="CHEBI:57930"/>
        <dbReference type="ChEBI" id="CHEBI:73316"/>
        <dbReference type="EC" id="1.17.4.1"/>
    </reaction>
</comment>
<dbReference type="GO" id="GO:0005524">
    <property type="term" value="F:ATP binding"/>
    <property type="evidence" value="ECO:0007669"/>
    <property type="project" value="UniProtKB-UniRule"/>
</dbReference>
<keyword evidence="5 10" id="KW-0560">Oxidoreductase</keyword>
<evidence type="ECO:0000256" key="5">
    <source>
        <dbReference type="ARBA" id="ARBA00023002"/>
    </source>
</evidence>
<dbReference type="PROSITE" id="PS00089">
    <property type="entry name" value="RIBORED_LARGE"/>
    <property type="match status" value="1"/>
</dbReference>
<keyword evidence="6 10" id="KW-0215">Deoxyribonucleotide synthesis</keyword>
<dbReference type="PANTHER" id="PTHR11573:SF6">
    <property type="entry name" value="RIBONUCLEOSIDE-DIPHOSPHATE REDUCTASE LARGE SUBUNIT"/>
    <property type="match status" value="1"/>
</dbReference>
<evidence type="ECO:0000256" key="3">
    <source>
        <dbReference type="ARBA" id="ARBA00022741"/>
    </source>
</evidence>
<dbReference type="NCBIfam" id="TIGR02506">
    <property type="entry name" value="NrdE_NrdA"/>
    <property type="match status" value="1"/>
</dbReference>
<feature type="domain" description="ATP-cone" evidence="12">
    <location>
        <begin position="72"/>
        <end position="172"/>
    </location>
</feature>
<dbReference type="InterPro" id="IPR000788">
    <property type="entry name" value="RNR_lg_C"/>
</dbReference>
<feature type="compositionally biased region" description="Polar residues" evidence="11">
    <location>
        <begin position="1"/>
        <end position="10"/>
    </location>
</feature>
<feature type="domain" description="ATP-cone" evidence="12">
    <location>
        <begin position="187"/>
        <end position="276"/>
    </location>
</feature>
<dbReference type="Gene3D" id="3.20.70.20">
    <property type="match status" value="1"/>
</dbReference>
<dbReference type="Pfam" id="PF03477">
    <property type="entry name" value="ATP-cone"/>
    <property type="match status" value="2"/>
</dbReference>
<dbReference type="AlphaFoldDB" id="A0A3M5PFX1"/>
<gene>
    <name evidence="13" type="ORF">ALP40_04366</name>
</gene>
<dbReference type="PRINTS" id="PR01183">
    <property type="entry name" value="RIBORDTASEM1"/>
</dbReference>
<dbReference type="InterPro" id="IPR008926">
    <property type="entry name" value="RNR_R1-su_N"/>
</dbReference>
<keyword evidence="4 9" id="KW-0067">ATP-binding</keyword>
<evidence type="ECO:0000256" key="11">
    <source>
        <dbReference type="SAM" id="MobiDB-lite"/>
    </source>
</evidence>
<reference evidence="13 14" key="1">
    <citation type="submission" date="2018-08" db="EMBL/GenBank/DDBJ databases">
        <title>Recombination of ecologically and evolutionarily significant loci maintains genetic cohesion in the Pseudomonas syringae species complex.</title>
        <authorList>
            <person name="Dillon M."/>
            <person name="Thakur S."/>
            <person name="Almeida R.N.D."/>
            <person name="Weir B.S."/>
            <person name="Guttman D.S."/>
        </authorList>
    </citation>
    <scope>NUCLEOTIDE SEQUENCE [LARGE SCALE GENOMIC DNA]</scope>
    <source>
        <strain evidence="13 14">ICMP 19473</strain>
    </source>
</reference>
<evidence type="ECO:0000256" key="4">
    <source>
        <dbReference type="ARBA" id="ARBA00022840"/>
    </source>
</evidence>
<dbReference type="SUPFAM" id="SSF51998">
    <property type="entry name" value="PFL-like glycyl radical enzymes"/>
    <property type="match status" value="1"/>
</dbReference>